<dbReference type="VEuPathDB" id="GiardiaDB:DHA2_151801"/>
<dbReference type="EMBL" id="AHGT01000049">
    <property type="protein sequence ID" value="ESU36343.1"/>
    <property type="molecule type" value="Genomic_DNA"/>
</dbReference>
<reference evidence="2" key="1">
    <citation type="submission" date="2012-02" db="EMBL/GenBank/DDBJ databases">
        <title>Genome sequencing of Giardia lamblia Genotypes A2 and B isolates (DH and GS) and comparative analysis with the genomes of Genotypes A1 and E (WB and Pig).</title>
        <authorList>
            <person name="Adam R."/>
            <person name="Dahlstrom E."/>
            <person name="Martens C."/>
            <person name="Bruno D."/>
            <person name="Barbian K."/>
            <person name="Porcella S.F."/>
            <person name="Nash T."/>
        </authorList>
    </citation>
    <scope>NUCLEOTIDE SEQUENCE</scope>
    <source>
        <strain evidence="2">DH</strain>
    </source>
</reference>
<dbReference type="AlphaFoldDB" id="V6TBR2"/>
<evidence type="ECO:0000313" key="1">
    <source>
        <dbReference type="EMBL" id="ESU36343.1"/>
    </source>
</evidence>
<protein>
    <submittedName>
        <fullName evidence="1">Uncharacterized protein</fullName>
    </submittedName>
</protein>
<gene>
    <name evidence="1" type="ORF">DHA2_151801</name>
</gene>
<dbReference type="VEuPathDB" id="GiardiaDB:QR46_1380"/>
<reference evidence="1 2" key="2">
    <citation type="journal article" date="2013" name="Genome Biol. Evol.">
        <title>Genome sequencing of Giardia lamblia genotypes A2 and B isolates (DH and GS) and comparative analysis with the genomes of genotypes A1 and E (WB and Pig).</title>
        <authorList>
            <person name="Adam R.D."/>
            <person name="Dahlstrom E.W."/>
            <person name="Martens C.A."/>
            <person name="Bruno D.P."/>
            <person name="Barbian K.D."/>
            <person name="Ricklefs S.M."/>
            <person name="Hernandez M.M."/>
            <person name="Narla N.P."/>
            <person name="Patel R.B."/>
            <person name="Porcella S.F."/>
            <person name="Nash T.E."/>
        </authorList>
    </citation>
    <scope>NUCLEOTIDE SEQUENCE [LARGE SCALE GENOMIC DNA]</scope>
    <source>
        <strain evidence="1 2">DH</strain>
    </source>
</reference>
<evidence type="ECO:0000313" key="2">
    <source>
        <dbReference type="Proteomes" id="UP000018320"/>
    </source>
</evidence>
<dbReference type="Proteomes" id="UP000018320">
    <property type="component" value="Unassembled WGS sequence"/>
</dbReference>
<sequence>MNMDLFHLSDDEYIRRFDLAKLTEMYLEKVESAQPQTQADANAASLEFFKSVATGSAIKRLSWSQIKERELYMKCYIHLFVRVCADLQPHSKQDWMDACTLVVHDVPFKVVDTVIDAYNVKKARFRGRVCDGSASGPRQVFGEAMTYSQRLPDQIVDKAQWFIAYFKHIQSVEFIEQLFVNREGSVDKQSLLSDLSLLESNGDISGDKFTAVQMKVAVDRLAQYDFCSLVAELLYLVTEL</sequence>
<accession>V6TBR2</accession>
<dbReference type="VEuPathDB" id="GiardiaDB:GL50581_1788"/>
<organism evidence="1 2">
    <name type="scientific">Giardia intestinalis</name>
    <name type="common">Giardia lamblia</name>
    <dbReference type="NCBI Taxonomy" id="5741"/>
    <lineage>
        <taxon>Eukaryota</taxon>
        <taxon>Metamonada</taxon>
        <taxon>Diplomonadida</taxon>
        <taxon>Hexamitidae</taxon>
        <taxon>Giardiinae</taxon>
        <taxon>Giardia</taxon>
    </lineage>
</organism>
<dbReference type="VEuPathDB" id="GiardiaDB:GL50803_0017559"/>
<comment type="caution">
    <text evidence="1">The sequence shown here is derived from an EMBL/GenBank/DDBJ whole genome shotgun (WGS) entry which is preliminary data.</text>
</comment>
<name>V6TBR2_GIAIN</name>
<proteinExistence type="predicted"/>